<keyword evidence="1" id="KW-0732">Signal</keyword>
<gene>
    <name evidence="7" type="ORF">ACFQ1S_12015</name>
</gene>
<dbReference type="InterPro" id="IPR040946">
    <property type="entry name" value="CBM46"/>
</dbReference>
<accession>A0ABW3M6B7</accession>
<keyword evidence="2" id="KW-0136">Cellulose degradation</keyword>
<feature type="non-terminal residue" evidence="7">
    <location>
        <position position="1"/>
    </location>
</feature>
<dbReference type="InterPro" id="IPR014756">
    <property type="entry name" value="Ig_E-set"/>
</dbReference>
<reference evidence="8" key="1">
    <citation type="journal article" date="2019" name="Int. J. Syst. Evol. Microbiol.">
        <title>The Global Catalogue of Microorganisms (GCM) 10K type strain sequencing project: providing services to taxonomists for standard genome sequencing and annotation.</title>
        <authorList>
            <consortium name="The Broad Institute Genomics Platform"/>
            <consortium name="The Broad Institute Genome Sequencing Center for Infectious Disease"/>
            <person name="Wu L."/>
            <person name="Ma J."/>
        </authorList>
    </citation>
    <scope>NUCLEOTIDE SEQUENCE [LARGE SCALE GENOMIC DNA]</scope>
    <source>
        <strain evidence="8">JCM 31486</strain>
    </source>
</reference>
<dbReference type="Pfam" id="PF18448">
    <property type="entry name" value="CBM46"/>
    <property type="match status" value="1"/>
</dbReference>
<dbReference type="InterPro" id="IPR013783">
    <property type="entry name" value="Ig-like_fold"/>
</dbReference>
<dbReference type="EMBL" id="JBHTIS010000569">
    <property type="protein sequence ID" value="MFD1046231.1"/>
    <property type="molecule type" value="Genomic_DNA"/>
</dbReference>
<evidence type="ECO:0000313" key="8">
    <source>
        <dbReference type="Proteomes" id="UP001597045"/>
    </source>
</evidence>
<feature type="domain" description="Carbohydrate binding X2" evidence="5">
    <location>
        <begin position="21"/>
        <end position="106"/>
    </location>
</feature>
<dbReference type="Proteomes" id="UP001597045">
    <property type="component" value="Unassembled WGS sequence"/>
</dbReference>
<evidence type="ECO:0000259" key="6">
    <source>
        <dbReference type="Pfam" id="PF18448"/>
    </source>
</evidence>
<evidence type="ECO:0000256" key="1">
    <source>
        <dbReference type="ARBA" id="ARBA00022729"/>
    </source>
</evidence>
<evidence type="ECO:0000256" key="4">
    <source>
        <dbReference type="ARBA" id="ARBA00023326"/>
    </source>
</evidence>
<evidence type="ECO:0000313" key="7">
    <source>
        <dbReference type="EMBL" id="MFD1046231.1"/>
    </source>
</evidence>
<comment type="caution">
    <text evidence="7">The sequence shown here is derived from an EMBL/GenBank/DDBJ whole genome shotgun (WGS) entry which is preliminary data.</text>
</comment>
<proteinExistence type="predicted"/>
<dbReference type="SUPFAM" id="SSF81296">
    <property type="entry name" value="E set domains"/>
    <property type="match status" value="1"/>
</dbReference>
<protein>
    <submittedName>
        <fullName evidence="7">X2-like carbohydrate binding domain-containing protein</fullName>
    </submittedName>
</protein>
<dbReference type="Gene3D" id="2.60.40.10">
    <property type="entry name" value="Immunoglobulins"/>
    <property type="match status" value="1"/>
</dbReference>
<keyword evidence="4" id="KW-0624">Polysaccharide degradation</keyword>
<dbReference type="InterPro" id="IPR005102">
    <property type="entry name" value="Carbo-bd_X2"/>
</dbReference>
<keyword evidence="8" id="KW-1185">Reference proteome</keyword>
<feature type="domain" description="Endoglucanase B carbohydrate binding" evidence="6">
    <location>
        <begin position="110"/>
        <end position="214"/>
    </location>
</feature>
<keyword evidence="3" id="KW-0119">Carbohydrate metabolism</keyword>
<evidence type="ECO:0000259" key="5">
    <source>
        <dbReference type="Pfam" id="PF03442"/>
    </source>
</evidence>
<evidence type="ECO:0000256" key="3">
    <source>
        <dbReference type="ARBA" id="ARBA00023277"/>
    </source>
</evidence>
<sequence>RDPGLFAQVKSSWTTRSGTASSDLVFVPKSGPVTARTLTLNPNGTTFLGLWQGNTPLARGRDYTVSGNQVTLTAAALTRLVGNRAYGVNATIQARFSCGVPWQVNVISDDTPVLSDANGSTSSYTVPTQFRGDVLATMEARYADGSNAGPANWTSYQQFNSAFTPGYADNTLGLTADFFNAVTDNAPVTLTFHFWSGATVTYHVTRSGTSVTGTTS</sequence>
<dbReference type="Pfam" id="PF03442">
    <property type="entry name" value="CBM_X2"/>
    <property type="match status" value="1"/>
</dbReference>
<name>A0ABW3M6B7_9PSEU</name>
<evidence type="ECO:0000256" key="2">
    <source>
        <dbReference type="ARBA" id="ARBA00023001"/>
    </source>
</evidence>
<organism evidence="7 8">
    <name type="scientific">Kibdelosporangium lantanae</name>
    <dbReference type="NCBI Taxonomy" id="1497396"/>
    <lineage>
        <taxon>Bacteria</taxon>
        <taxon>Bacillati</taxon>
        <taxon>Actinomycetota</taxon>
        <taxon>Actinomycetes</taxon>
        <taxon>Pseudonocardiales</taxon>
        <taxon>Pseudonocardiaceae</taxon>
        <taxon>Kibdelosporangium</taxon>
    </lineage>
</organism>